<dbReference type="PANTHER" id="PTHR30572">
    <property type="entry name" value="MEMBRANE COMPONENT OF TRANSPORTER-RELATED"/>
    <property type="match status" value="1"/>
</dbReference>
<proteinExistence type="inferred from homology"/>
<dbReference type="InterPro" id="IPR003838">
    <property type="entry name" value="ABC3_permease_C"/>
</dbReference>
<evidence type="ECO:0000313" key="11">
    <source>
        <dbReference type="Proteomes" id="UP000256817"/>
    </source>
</evidence>
<keyword evidence="2" id="KW-1003">Cell membrane</keyword>
<protein>
    <submittedName>
        <fullName evidence="10">ABC transporter permease</fullName>
    </submittedName>
</protein>
<reference evidence="10" key="1">
    <citation type="submission" date="2018-11" db="EMBL/GenBank/DDBJ databases">
        <title>Draft genome sequences of proposed Pectobacterium aquaticum sp. nov. isolated in France from fresh water.</title>
        <authorList>
            <person name="Pedron J."/>
            <person name="Barny M.A."/>
        </authorList>
    </citation>
    <scope>NUCLEOTIDE SEQUENCE [LARGE SCALE GENOMIC DNA]</scope>
    <source>
        <strain evidence="10">A35-S23-M15</strain>
    </source>
</reference>
<feature type="transmembrane region" description="Helical" evidence="7">
    <location>
        <begin position="335"/>
        <end position="368"/>
    </location>
</feature>
<comment type="similarity">
    <text evidence="6">Belongs to the ABC-4 integral membrane protein family.</text>
</comment>
<evidence type="ECO:0000256" key="5">
    <source>
        <dbReference type="ARBA" id="ARBA00023136"/>
    </source>
</evidence>
<name>A0A3R8PUB5_9GAMM</name>
<evidence type="ECO:0000256" key="2">
    <source>
        <dbReference type="ARBA" id="ARBA00022475"/>
    </source>
</evidence>
<evidence type="ECO:0000259" key="9">
    <source>
        <dbReference type="Pfam" id="PF12704"/>
    </source>
</evidence>
<dbReference type="EMBL" id="QHJW02000001">
    <property type="protein sequence ID" value="RRO12212.1"/>
    <property type="molecule type" value="Genomic_DNA"/>
</dbReference>
<evidence type="ECO:0000256" key="4">
    <source>
        <dbReference type="ARBA" id="ARBA00022989"/>
    </source>
</evidence>
<dbReference type="Proteomes" id="UP000256817">
    <property type="component" value="Unassembled WGS sequence"/>
</dbReference>
<dbReference type="Pfam" id="PF02687">
    <property type="entry name" value="FtsX"/>
    <property type="match status" value="1"/>
</dbReference>
<comment type="caution">
    <text evidence="10">The sequence shown here is derived from an EMBL/GenBank/DDBJ whole genome shotgun (WGS) entry which is preliminary data.</text>
</comment>
<organism evidence="10 11">
    <name type="scientific">Pectobacterium aquaticum</name>
    <dbReference type="NCBI Taxonomy" id="2204145"/>
    <lineage>
        <taxon>Bacteria</taxon>
        <taxon>Pseudomonadati</taxon>
        <taxon>Pseudomonadota</taxon>
        <taxon>Gammaproteobacteria</taxon>
        <taxon>Enterobacterales</taxon>
        <taxon>Pectobacteriaceae</taxon>
        <taxon>Pectobacterium</taxon>
    </lineage>
</organism>
<dbReference type="PANTHER" id="PTHR30572:SF4">
    <property type="entry name" value="ABC TRANSPORTER PERMEASE YTRF"/>
    <property type="match status" value="1"/>
</dbReference>
<keyword evidence="3 7" id="KW-0812">Transmembrane</keyword>
<gene>
    <name evidence="10" type="ORF">DMB85_000310</name>
</gene>
<dbReference type="InterPro" id="IPR025857">
    <property type="entry name" value="MacB_PCD"/>
</dbReference>
<evidence type="ECO:0000259" key="8">
    <source>
        <dbReference type="Pfam" id="PF02687"/>
    </source>
</evidence>
<evidence type="ECO:0000313" key="10">
    <source>
        <dbReference type="EMBL" id="RRO12212.1"/>
    </source>
</evidence>
<keyword evidence="4 7" id="KW-1133">Transmembrane helix</keyword>
<evidence type="ECO:0000256" key="7">
    <source>
        <dbReference type="SAM" id="Phobius"/>
    </source>
</evidence>
<dbReference type="RefSeq" id="WP_116237485.1">
    <property type="nucleotide sequence ID" value="NZ_QHJW02000001.1"/>
</dbReference>
<sequence length="415" mass="44255">MSDSRSRMEDRQVRRYHYGPSLQQRLLEPLNSLILLGRRAVLALLGIAVGCGSVVALLNIGHNAEAEAMGVFRGMGSDLLVASVQNRVGSHAIGSAPADLDIPALRQNLPDIKAATALIVTSTEARLRGRSLSTMVVGSRAELSDVLALKLAQGRYLSDFDEQSTYIVLGANVAEQWASQGGVAALGERVQVSRYLFEIVGILQPQGHNPLVPISVDDSILMPISGMRRVMPAPQIVSVIARNSSSDTLMQTGSQLKDYLTPLMPKLDIDVQIPQQLLEGMAQQSRMFSWLLAGLGGISLLVGGVGVMNVMVMNVSERRREIGVRMALGARPRDIAGLFLLEAVVLSACGALIGAVCGVAAAWLFVFFSDWSTFSLSVLSLPLGIGSSLAIGLFFGLNPAMTAARLEPVQALRDA</sequence>
<keyword evidence="5 7" id="KW-0472">Membrane</keyword>
<dbReference type="Pfam" id="PF12704">
    <property type="entry name" value="MacB_PCD"/>
    <property type="match status" value="1"/>
</dbReference>
<feature type="domain" description="ABC3 transporter permease C-terminal" evidence="8">
    <location>
        <begin position="296"/>
        <end position="408"/>
    </location>
</feature>
<feature type="transmembrane region" description="Helical" evidence="7">
    <location>
        <begin position="374"/>
        <end position="397"/>
    </location>
</feature>
<keyword evidence="11" id="KW-1185">Reference proteome</keyword>
<feature type="transmembrane region" description="Helical" evidence="7">
    <location>
        <begin position="287"/>
        <end position="314"/>
    </location>
</feature>
<evidence type="ECO:0000256" key="1">
    <source>
        <dbReference type="ARBA" id="ARBA00004651"/>
    </source>
</evidence>
<feature type="domain" description="MacB-like periplasmic core" evidence="9">
    <location>
        <begin position="41"/>
        <end position="257"/>
    </location>
</feature>
<feature type="transmembrane region" description="Helical" evidence="7">
    <location>
        <begin position="40"/>
        <end position="60"/>
    </location>
</feature>
<dbReference type="InterPro" id="IPR050250">
    <property type="entry name" value="Macrolide_Exporter_MacB"/>
</dbReference>
<accession>A0A3R8PUB5</accession>
<comment type="subcellular location">
    <subcellularLocation>
        <location evidence="1">Cell membrane</location>
        <topology evidence="1">Multi-pass membrane protein</topology>
    </subcellularLocation>
</comment>
<evidence type="ECO:0000256" key="6">
    <source>
        <dbReference type="ARBA" id="ARBA00038076"/>
    </source>
</evidence>
<evidence type="ECO:0000256" key="3">
    <source>
        <dbReference type="ARBA" id="ARBA00022692"/>
    </source>
</evidence>